<comment type="function">
    <text evidence="2">May play the central regulatory role in sporulation. It may be an element of the effector pathway responsible for the activation of sporulation genes in response to nutritional stress. Spo0A may act in concert with spo0H (a sigma factor) to control the expression of some genes that are critical to the sporulation process.</text>
</comment>
<organism evidence="6 7">
    <name type="scientific">Blautia obeum</name>
    <dbReference type="NCBI Taxonomy" id="40520"/>
    <lineage>
        <taxon>Bacteria</taxon>
        <taxon>Bacillati</taxon>
        <taxon>Bacillota</taxon>
        <taxon>Clostridia</taxon>
        <taxon>Lachnospirales</taxon>
        <taxon>Lachnospiraceae</taxon>
        <taxon>Blautia</taxon>
    </lineage>
</organism>
<gene>
    <name evidence="6" type="ORF">DXB81_15060</name>
</gene>
<dbReference type="PROSITE" id="PS50930">
    <property type="entry name" value="HTH_LYTTR"/>
    <property type="match status" value="1"/>
</dbReference>
<evidence type="ECO:0000256" key="3">
    <source>
        <dbReference type="PROSITE-ProRule" id="PRU00169"/>
    </source>
</evidence>
<sequence length="237" mass="28104">MFNIAICDDEETLIDELKENLIMYAAETNKEFCFFIYHDGIELLQEYRSDYDLIFMDIKMEKLNGLKTAEEIREMDSTVGLIFLTSLKKYVWRGYEYGAVNYFLKPVKYSVLKMELDRYFARYQGKDEPYMSFQNDNGKYKVLYKNLCYAETEKRNVMLHFEGQQQIIYKNMKEVSALLLAQPQFASPHQSFVVNMAYVKSVESLELVMTTGERIPISQPKRKDFMMKLTDFWGDML</sequence>
<protein>
    <recommendedName>
        <fullName evidence="1">Stage 0 sporulation protein A homolog</fullName>
    </recommendedName>
</protein>
<evidence type="ECO:0000313" key="6">
    <source>
        <dbReference type="EMBL" id="RGN02964.1"/>
    </source>
</evidence>
<evidence type="ECO:0000256" key="2">
    <source>
        <dbReference type="ARBA" id="ARBA00024867"/>
    </source>
</evidence>
<proteinExistence type="predicted"/>
<evidence type="ECO:0000313" key="7">
    <source>
        <dbReference type="Proteomes" id="UP000261222"/>
    </source>
</evidence>
<evidence type="ECO:0000259" key="4">
    <source>
        <dbReference type="PROSITE" id="PS50110"/>
    </source>
</evidence>
<dbReference type="InterPro" id="IPR007492">
    <property type="entry name" value="LytTR_DNA-bd_dom"/>
</dbReference>
<dbReference type="InterPro" id="IPR046947">
    <property type="entry name" value="LytR-like"/>
</dbReference>
<dbReference type="AlphaFoldDB" id="A0A3E5A3A4"/>
<dbReference type="SMART" id="SM00448">
    <property type="entry name" value="REC"/>
    <property type="match status" value="1"/>
</dbReference>
<dbReference type="PANTHER" id="PTHR37299">
    <property type="entry name" value="TRANSCRIPTIONAL REGULATOR-RELATED"/>
    <property type="match status" value="1"/>
</dbReference>
<dbReference type="GO" id="GO:0000156">
    <property type="term" value="F:phosphorelay response regulator activity"/>
    <property type="evidence" value="ECO:0007669"/>
    <property type="project" value="InterPro"/>
</dbReference>
<dbReference type="Gene3D" id="2.40.50.1020">
    <property type="entry name" value="LytTr DNA-binding domain"/>
    <property type="match status" value="1"/>
</dbReference>
<feature type="domain" description="HTH LytTR-type" evidence="5">
    <location>
        <begin position="131"/>
        <end position="231"/>
    </location>
</feature>
<evidence type="ECO:0000256" key="1">
    <source>
        <dbReference type="ARBA" id="ARBA00018672"/>
    </source>
</evidence>
<dbReference type="SMART" id="SM00850">
    <property type="entry name" value="LytTR"/>
    <property type="match status" value="1"/>
</dbReference>
<dbReference type="SUPFAM" id="SSF52172">
    <property type="entry name" value="CheY-like"/>
    <property type="match status" value="1"/>
</dbReference>
<dbReference type="InterPro" id="IPR001789">
    <property type="entry name" value="Sig_transdc_resp-reg_receiver"/>
</dbReference>
<dbReference type="Pfam" id="PF00072">
    <property type="entry name" value="Response_reg"/>
    <property type="match status" value="1"/>
</dbReference>
<dbReference type="Proteomes" id="UP000261222">
    <property type="component" value="Unassembled WGS sequence"/>
</dbReference>
<feature type="domain" description="Response regulatory" evidence="4">
    <location>
        <begin position="3"/>
        <end position="120"/>
    </location>
</feature>
<name>A0A3E5A3A4_9FIRM</name>
<comment type="caution">
    <text evidence="6">The sequence shown here is derived from an EMBL/GenBank/DDBJ whole genome shotgun (WGS) entry which is preliminary data.</text>
</comment>
<dbReference type="GO" id="GO:0003677">
    <property type="term" value="F:DNA binding"/>
    <property type="evidence" value="ECO:0007669"/>
    <property type="project" value="UniProtKB-KW"/>
</dbReference>
<dbReference type="Pfam" id="PF04397">
    <property type="entry name" value="LytTR"/>
    <property type="match status" value="1"/>
</dbReference>
<dbReference type="Gene3D" id="3.40.50.2300">
    <property type="match status" value="1"/>
</dbReference>
<keyword evidence="6" id="KW-0238">DNA-binding</keyword>
<dbReference type="PROSITE" id="PS50110">
    <property type="entry name" value="RESPONSE_REGULATORY"/>
    <property type="match status" value="1"/>
</dbReference>
<dbReference type="EMBL" id="QSUB01000007">
    <property type="protein sequence ID" value="RGN02964.1"/>
    <property type="molecule type" value="Genomic_DNA"/>
</dbReference>
<evidence type="ECO:0000259" key="5">
    <source>
        <dbReference type="PROSITE" id="PS50930"/>
    </source>
</evidence>
<keyword evidence="3" id="KW-0597">Phosphoprotein</keyword>
<dbReference type="PANTHER" id="PTHR37299:SF1">
    <property type="entry name" value="STAGE 0 SPORULATION PROTEIN A HOMOLOG"/>
    <property type="match status" value="1"/>
</dbReference>
<dbReference type="InterPro" id="IPR011006">
    <property type="entry name" value="CheY-like_superfamily"/>
</dbReference>
<accession>A0A3E5A3A4</accession>
<feature type="modified residue" description="4-aspartylphosphate" evidence="3">
    <location>
        <position position="57"/>
    </location>
</feature>
<dbReference type="RefSeq" id="WP_117739569.1">
    <property type="nucleotide sequence ID" value="NZ_QSUB01000007.1"/>
</dbReference>
<reference evidence="6 7" key="1">
    <citation type="submission" date="2018-08" db="EMBL/GenBank/DDBJ databases">
        <title>A genome reference for cultivated species of the human gut microbiota.</title>
        <authorList>
            <person name="Zou Y."/>
            <person name="Xue W."/>
            <person name="Luo G."/>
        </authorList>
    </citation>
    <scope>NUCLEOTIDE SEQUENCE [LARGE SCALE GENOMIC DNA]</scope>
    <source>
        <strain evidence="6 7">OM06-11AA</strain>
    </source>
</reference>